<dbReference type="EMBL" id="CP019236">
    <property type="protein sequence ID" value="APW40820.1"/>
    <property type="molecule type" value="Genomic_DNA"/>
</dbReference>
<feature type="compositionally biased region" description="Basic and acidic residues" evidence="1">
    <location>
        <begin position="101"/>
        <end position="123"/>
    </location>
</feature>
<proteinExistence type="predicted"/>
<accession>A0A1P8K478</accession>
<evidence type="ECO:0000256" key="2">
    <source>
        <dbReference type="SAM" id="SignalP"/>
    </source>
</evidence>
<protein>
    <recommendedName>
        <fullName evidence="5">BcpO-related WXXGXW repeat protein</fullName>
    </recommendedName>
</protein>
<evidence type="ECO:0000313" key="4">
    <source>
        <dbReference type="Proteomes" id="UP000186609"/>
    </source>
</evidence>
<dbReference type="InterPro" id="IPR024447">
    <property type="entry name" value="YXWGXW_rpt"/>
</dbReference>
<dbReference type="AlphaFoldDB" id="A0A1P8K478"/>
<keyword evidence="2" id="KW-0732">Signal</keyword>
<feature type="region of interest" description="Disordered" evidence="1">
    <location>
        <begin position="97"/>
        <end position="123"/>
    </location>
</feature>
<dbReference type="STRING" id="1842727.RD110_20015"/>
<feature type="chain" id="PRO_5012794846" description="BcpO-related WXXGXW repeat protein" evidence="2">
    <location>
        <begin position="26"/>
        <end position="123"/>
    </location>
</feature>
<evidence type="ECO:0008006" key="5">
    <source>
        <dbReference type="Google" id="ProtNLM"/>
    </source>
</evidence>
<evidence type="ECO:0000256" key="1">
    <source>
        <dbReference type="SAM" id="MobiDB-lite"/>
    </source>
</evidence>
<organism evidence="3 4">
    <name type="scientific">Rhodoferax koreensis</name>
    <dbReference type="NCBI Taxonomy" id="1842727"/>
    <lineage>
        <taxon>Bacteria</taxon>
        <taxon>Pseudomonadati</taxon>
        <taxon>Pseudomonadota</taxon>
        <taxon>Betaproteobacteria</taxon>
        <taxon>Burkholderiales</taxon>
        <taxon>Comamonadaceae</taxon>
        <taxon>Rhodoferax</taxon>
    </lineage>
</organism>
<reference evidence="3 4" key="1">
    <citation type="submission" date="2017-01" db="EMBL/GenBank/DDBJ databases">
        <authorList>
            <person name="Mah S.A."/>
            <person name="Swanson W.J."/>
            <person name="Moy G.W."/>
            <person name="Vacquier V.D."/>
        </authorList>
    </citation>
    <scope>NUCLEOTIDE SEQUENCE [LARGE SCALE GENOMIC DNA]</scope>
    <source>
        <strain evidence="3 4">DCY110</strain>
    </source>
</reference>
<gene>
    <name evidence="3" type="ORF">RD110_20015</name>
</gene>
<name>A0A1P8K478_9BURK</name>
<sequence length="123" mass="13556">MSKSFAATCVALACLGAASTTPALAESNIGLRGAPPPPRYEVVPAPRAGQIWVPGHWEARGPNPVWVSGVWLRERPGFHYATPTWVQRDGRWEMRQGGWARGDRDGDGVPNAIDRRPNDPYRR</sequence>
<feature type="signal peptide" evidence="2">
    <location>
        <begin position="1"/>
        <end position="25"/>
    </location>
</feature>
<evidence type="ECO:0000313" key="3">
    <source>
        <dbReference type="EMBL" id="APW40820.1"/>
    </source>
</evidence>
<dbReference type="Proteomes" id="UP000186609">
    <property type="component" value="Chromosome"/>
</dbReference>
<dbReference type="KEGG" id="rhy:RD110_20015"/>
<dbReference type="Pfam" id="PF12779">
    <property type="entry name" value="WXXGXW"/>
    <property type="match status" value="1"/>
</dbReference>
<keyword evidence="4" id="KW-1185">Reference proteome</keyword>